<dbReference type="Pfam" id="PF04030">
    <property type="entry name" value="ALO"/>
    <property type="match status" value="1"/>
</dbReference>
<proteinExistence type="inferred from homology"/>
<dbReference type="Pfam" id="PF22906">
    <property type="entry name" value="GULLO2-like_3rd"/>
    <property type="match status" value="1"/>
</dbReference>
<dbReference type="Gene3D" id="3.30.70.2520">
    <property type="match status" value="1"/>
</dbReference>
<reference evidence="6" key="2">
    <citation type="submission" date="2015-03" db="UniProtKB">
        <authorList>
            <consortium name="EnsemblPlants"/>
        </authorList>
    </citation>
    <scope>IDENTIFICATION</scope>
</reference>
<dbReference type="HOGENOM" id="CLU_019762_1_1_1"/>
<sequence length="355" mass="40659">MNPQEFNASKVSLGVLRVISQVHISLVRFMIATSSGCDKKLSFITITHGTGETSLTRFQSHNFGVRALTFGEKHEFADFLLLPSQHKVVYRIDDRVPLNTSALFDFFPFRPQLSSALALVRSLGYPVIGRQNRMMSSGARLDSHQDVLITACPWDPRIKGEFFHQTTLSVPLRHVKEFINNIKELVKIEPKFLCILEDSNGILMRYVTSSPAFLGKEEKALHFDLTYYRSKDDPLVPRLYEDFIEEIELMAVFKYNALPHWGKNRNIAFNDVIKKYKNATAFLKVKERFDPLGLFSREWTDQILGLKGSVTIVKEGCELEGLCIFSEDSQFLTVLRGYMCRPGKVYREARVCTRV</sequence>
<feature type="domain" description="D-arabinono-1,4-lactone oxidase C-terminal" evidence="4">
    <location>
        <begin position="163"/>
        <end position="302"/>
    </location>
</feature>
<dbReference type="AlphaFoldDB" id="A0A0D3EBS4"/>
<dbReference type="PANTHER" id="PTHR13878:SF169">
    <property type="entry name" value="L-GULONOLACTONE OXIDASE 1-RELATED"/>
    <property type="match status" value="1"/>
</dbReference>
<dbReference type="Proteomes" id="UP000032141">
    <property type="component" value="Chromosome C9"/>
</dbReference>
<accession>A0A0D3EBS4</accession>
<dbReference type="GO" id="GO:0016020">
    <property type="term" value="C:membrane"/>
    <property type="evidence" value="ECO:0007669"/>
    <property type="project" value="InterPro"/>
</dbReference>
<dbReference type="PANTHER" id="PTHR13878">
    <property type="entry name" value="GULONOLACTONE OXIDASE"/>
    <property type="match status" value="1"/>
</dbReference>
<dbReference type="GO" id="GO:0003885">
    <property type="term" value="F:D-arabinono-1,4-lactone oxidase activity"/>
    <property type="evidence" value="ECO:0007669"/>
    <property type="project" value="InterPro"/>
</dbReference>
<dbReference type="OMA" id="FITITHG"/>
<feature type="domain" description="L-gulonolactone oxidase 2-like C-terminal" evidence="5">
    <location>
        <begin position="314"/>
        <end position="354"/>
    </location>
</feature>
<evidence type="ECO:0000313" key="6">
    <source>
        <dbReference type="EnsemblPlants" id="Bo9g126000.1"/>
    </source>
</evidence>
<protein>
    <submittedName>
        <fullName evidence="6">Uncharacterized protein</fullName>
    </submittedName>
</protein>
<organism evidence="6 7">
    <name type="scientific">Brassica oleracea var. oleracea</name>
    <dbReference type="NCBI Taxonomy" id="109376"/>
    <lineage>
        <taxon>Eukaryota</taxon>
        <taxon>Viridiplantae</taxon>
        <taxon>Streptophyta</taxon>
        <taxon>Embryophyta</taxon>
        <taxon>Tracheophyta</taxon>
        <taxon>Spermatophyta</taxon>
        <taxon>Magnoliopsida</taxon>
        <taxon>eudicotyledons</taxon>
        <taxon>Gunneridae</taxon>
        <taxon>Pentapetalae</taxon>
        <taxon>rosids</taxon>
        <taxon>malvids</taxon>
        <taxon>Brassicales</taxon>
        <taxon>Brassicaceae</taxon>
        <taxon>Brassiceae</taxon>
        <taxon>Brassica</taxon>
    </lineage>
</organism>
<dbReference type="UniPathway" id="UPA00132"/>
<keyword evidence="7" id="KW-1185">Reference proteome</keyword>
<comment type="pathway">
    <text evidence="1">Cofactor biosynthesis; L-ascorbate biosynthesis.</text>
</comment>
<evidence type="ECO:0000259" key="4">
    <source>
        <dbReference type="Pfam" id="PF04030"/>
    </source>
</evidence>
<dbReference type="InterPro" id="IPR050432">
    <property type="entry name" value="FAD-linked_Oxidoreductases_BP"/>
</dbReference>
<dbReference type="InterPro" id="IPR007173">
    <property type="entry name" value="ALO_C"/>
</dbReference>
<dbReference type="EnsemblPlants" id="Bo9g126000.1">
    <property type="protein sequence ID" value="Bo9g126000.1"/>
    <property type="gene ID" value="Bo9g126000"/>
</dbReference>
<dbReference type="InterPro" id="IPR055154">
    <property type="entry name" value="GULLO2-like_C"/>
</dbReference>
<reference evidence="6 7" key="1">
    <citation type="journal article" date="2014" name="Genome Biol.">
        <title>Transcriptome and methylome profiling reveals relics of genome dominance in the mesopolyploid Brassica oleracea.</title>
        <authorList>
            <person name="Parkin I.A."/>
            <person name="Koh C."/>
            <person name="Tang H."/>
            <person name="Robinson S.J."/>
            <person name="Kagale S."/>
            <person name="Clarke W.E."/>
            <person name="Town C.D."/>
            <person name="Nixon J."/>
            <person name="Krishnakumar V."/>
            <person name="Bidwell S.L."/>
            <person name="Denoeud F."/>
            <person name="Belcram H."/>
            <person name="Links M.G."/>
            <person name="Just J."/>
            <person name="Clarke C."/>
            <person name="Bender T."/>
            <person name="Huebert T."/>
            <person name="Mason A.S."/>
            <person name="Pires J.C."/>
            <person name="Barker G."/>
            <person name="Moore J."/>
            <person name="Walley P.G."/>
            <person name="Manoli S."/>
            <person name="Batley J."/>
            <person name="Edwards D."/>
            <person name="Nelson M.N."/>
            <person name="Wang X."/>
            <person name="Paterson A.H."/>
            <person name="King G."/>
            <person name="Bancroft I."/>
            <person name="Chalhoub B."/>
            <person name="Sharpe A.G."/>
        </authorList>
    </citation>
    <scope>NUCLEOTIDE SEQUENCE</scope>
    <source>
        <strain evidence="6 7">cv. TO1000</strain>
    </source>
</reference>
<evidence type="ECO:0000256" key="1">
    <source>
        <dbReference type="ARBA" id="ARBA00005147"/>
    </source>
</evidence>
<dbReference type="eggNOG" id="KOG4730">
    <property type="taxonomic scope" value="Eukaryota"/>
</dbReference>
<evidence type="ECO:0000313" key="7">
    <source>
        <dbReference type="Proteomes" id="UP000032141"/>
    </source>
</evidence>
<evidence type="ECO:0000259" key="5">
    <source>
        <dbReference type="Pfam" id="PF22906"/>
    </source>
</evidence>
<keyword evidence="3" id="KW-0560">Oxidoreductase</keyword>
<dbReference type="STRING" id="109376.A0A0D3EBS4"/>
<dbReference type="Gramene" id="Bo9g126000.1">
    <property type="protein sequence ID" value="Bo9g126000.1"/>
    <property type="gene ID" value="Bo9g126000"/>
</dbReference>
<name>A0A0D3EBS4_BRAOL</name>
<evidence type="ECO:0000256" key="3">
    <source>
        <dbReference type="ARBA" id="ARBA00023002"/>
    </source>
</evidence>
<dbReference type="GO" id="GO:0019853">
    <property type="term" value="P:L-ascorbic acid biosynthetic process"/>
    <property type="evidence" value="ECO:0007669"/>
    <property type="project" value="UniProtKB-UniPathway"/>
</dbReference>
<comment type="similarity">
    <text evidence="2">Belongs to the oxygen-dependent FAD-linked oxidoreductase family.</text>
</comment>
<evidence type="ECO:0000256" key="2">
    <source>
        <dbReference type="ARBA" id="ARBA00005466"/>
    </source>
</evidence>